<name>A0A8C7E5Q0_NAJNA</name>
<organism evidence="3 4">
    <name type="scientific">Naja naja</name>
    <name type="common">Indian cobra</name>
    <dbReference type="NCBI Taxonomy" id="35670"/>
    <lineage>
        <taxon>Eukaryota</taxon>
        <taxon>Metazoa</taxon>
        <taxon>Chordata</taxon>
        <taxon>Craniata</taxon>
        <taxon>Vertebrata</taxon>
        <taxon>Euteleostomi</taxon>
        <taxon>Lepidosauria</taxon>
        <taxon>Squamata</taxon>
        <taxon>Bifurcata</taxon>
        <taxon>Unidentata</taxon>
        <taxon>Episquamata</taxon>
        <taxon>Toxicofera</taxon>
        <taxon>Serpentes</taxon>
        <taxon>Colubroidea</taxon>
        <taxon>Elapidae</taxon>
        <taxon>Elapinae</taxon>
        <taxon>Naja</taxon>
    </lineage>
</organism>
<evidence type="ECO:0000313" key="4">
    <source>
        <dbReference type="Proteomes" id="UP000694559"/>
    </source>
</evidence>
<proteinExistence type="predicted"/>
<sequence>MKHLKELEDIQTKKDHLQKLVSHQRNSIEGLEKSLNVASSNTSLLQQQQLQLLESVQNLVSLISQGKVLKKEEWLFQDCMDILQSGFNLSGVYTLHINNVTESKKVIVGFKFFYYWFCGCGLFGGCGLVVM</sequence>
<keyword evidence="1" id="KW-0472">Membrane</keyword>
<keyword evidence="4" id="KW-1185">Reference proteome</keyword>
<dbReference type="InterPro" id="IPR036056">
    <property type="entry name" value="Fibrinogen-like_C"/>
</dbReference>
<keyword evidence="1" id="KW-1133">Transmembrane helix</keyword>
<dbReference type="GeneTree" id="ENSGT00940000160129"/>
<dbReference type="Ensembl" id="ENSNNAT00000026997.1">
    <property type="protein sequence ID" value="ENSNNAP00000025756.1"/>
    <property type="gene ID" value="ENSNNAG00000016795.1"/>
</dbReference>
<dbReference type="InterPro" id="IPR057439">
    <property type="entry name" value="ANG-1/2/4"/>
</dbReference>
<dbReference type="Pfam" id="PF25443">
    <property type="entry name" value="ANG-1"/>
    <property type="match status" value="1"/>
</dbReference>
<protein>
    <recommendedName>
        <fullName evidence="2">Angiopoietin-1/2/4 domain-containing protein</fullName>
    </recommendedName>
</protein>
<reference evidence="3" key="2">
    <citation type="submission" date="2025-09" db="UniProtKB">
        <authorList>
            <consortium name="Ensembl"/>
        </authorList>
    </citation>
    <scope>IDENTIFICATION</scope>
</reference>
<keyword evidence="1" id="KW-0812">Transmembrane</keyword>
<evidence type="ECO:0000256" key="1">
    <source>
        <dbReference type="SAM" id="Phobius"/>
    </source>
</evidence>
<dbReference type="SUPFAM" id="SSF56496">
    <property type="entry name" value="Fibrinogen C-terminal domain-like"/>
    <property type="match status" value="1"/>
</dbReference>
<reference evidence="3" key="1">
    <citation type="submission" date="2025-08" db="UniProtKB">
        <authorList>
            <consortium name="Ensembl"/>
        </authorList>
    </citation>
    <scope>IDENTIFICATION</scope>
</reference>
<feature type="domain" description="Angiopoietin-1/2/4" evidence="2">
    <location>
        <begin position="2"/>
        <end position="63"/>
    </location>
</feature>
<dbReference type="OrthoDB" id="7871457at2759"/>
<evidence type="ECO:0000259" key="2">
    <source>
        <dbReference type="Pfam" id="PF25443"/>
    </source>
</evidence>
<evidence type="ECO:0000313" key="3">
    <source>
        <dbReference type="Ensembl" id="ENSNNAP00000025756.1"/>
    </source>
</evidence>
<dbReference type="AlphaFoldDB" id="A0A8C7E5Q0"/>
<accession>A0A8C7E5Q0</accession>
<feature type="transmembrane region" description="Helical" evidence="1">
    <location>
        <begin position="112"/>
        <end position="130"/>
    </location>
</feature>
<dbReference type="OMA" id="RAFCSHA"/>
<dbReference type="Proteomes" id="UP000694559">
    <property type="component" value="Unplaced"/>
</dbReference>